<protein>
    <submittedName>
        <fullName evidence="2">Uncharacterized protein</fullName>
    </submittedName>
</protein>
<evidence type="ECO:0000256" key="1">
    <source>
        <dbReference type="SAM" id="Phobius"/>
    </source>
</evidence>
<organism evidence="2 3">
    <name type="scientific">Liquorilactobacillus capillatus DSM 19910</name>
    <dbReference type="NCBI Taxonomy" id="1423731"/>
    <lineage>
        <taxon>Bacteria</taxon>
        <taxon>Bacillati</taxon>
        <taxon>Bacillota</taxon>
        <taxon>Bacilli</taxon>
        <taxon>Lactobacillales</taxon>
        <taxon>Lactobacillaceae</taxon>
        <taxon>Liquorilactobacillus</taxon>
    </lineage>
</organism>
<gene>
    <name evidence="2" type="ORF">FC81_GL001352</name>
</gene>
<feature type="transmembrane region" description="Helical" evidence="1">
    <location>
        <begin position="181"/>
        <end position="204"/>
    </location>
</feature>
<feature type="transmembrane region" description="Helical" evidence="1">
    <location>
        <begin position="24"/>
        <end position="42"/>
    </location>
</feature>
<feature type="transmembrane region" description="Helical" evidence="1">
    <location>
        <begin position="129"/>
        <end position="145"/>
    </location>
</feature>
<proteinExistence type="predicted"/>
<dbReference type="STRING" id="1423731.FC81_GL001352"/>
<dbReference type="EMBL" id="AZEF01000027">
    <property type="protein sequence ID" value="KRL01211.1"/>
    <property type="molecule type" value="Genomic_DNA"/>
</dbReference>
<evidence type="ECO:0000313" key="2">
    <source>
        <dbReference type="EMBL" id="KRL01211.1"/>
    </source>
</evidence>
<sequence length="216" mass="24486">MNSKAILHPRIYTVAEIAAVAQPYWAYVIFIALLNTVVITTVTQREVGYYKEFYFIVGSKWLIFIANFIVQTIFILCEVLAFSIVVMLALHSWYSSILISGFLTVLLAVLPVTMFLSILFIFRIKQQSLSIIGTFLIFVLFYLATLRGGTWLAQIVLLLNPYKFILVLSEQLTNVLTKTNLNLVSISQLLVMAGIFCILGLIGFSRFDIRPILERA</sequence>
<dbReference type="OrthoDB" id="2284943at2"/>
<dbReference type="AlphaFoldDB" id="A0A0R1MAG5"/>
<feature type="transmembrane region" description="Helical" evidence="1">
    <location>
        <begin position="62"/>
        <end position="90"/>
    </location>
</feature>
<keyword evidence="1" id="KW-1133">Transmembrane helix</keyword>
<evidence type="ECO:0000313" key="3">
    <source>
        <dbReference type="Proteomes" id="UP000051621"/>
    </source>
</evidence>
<name>A0A0R1MAG5_9LACO</name>
<comment type="caution">
    <text evidence="2">The sequence shown here is derived from an EMBL/GenBank/DDBJ whole genome shotgun (WGS) entry which is preliminary data.</text>
</comment>
<feature type="transmembrane region" description="Helical" evidence="1">
    <location>
        <begin position="96"/>
        <end position="122"/>
    </location>
</feature>
<accession>A0A0R1MAG5</accession>
<dbReference type="Proteomes" id="UP000051621">
    <property type="component" value="Unassembled WGS sequence"/>
</dbReference>
<keyword evidence="1" id="KW-0812">Transmembrane</keyword>
<reference evidence="2 3" key="1">
    <citation type="journal article" date="2015" name="Genome Announc.">
        <title>Expanding the biotechnology potential of lactobacilli through comparative genomics of 213 strains and associated genera.</title>
        <authorList>
            <person name="Sun Z."/>
            <person name="Harris H.M."/>
            <person name="McCann A."/>
            <person name="Guo C."/>
            <person name="Argimon S."/>
            <person name="Zhang W."/>
            <person name="Yang X."/>
            <person name="Jeffery I.B."/>
            <person name="Cooney J.C."/>
            <person name="Kagawa T.F."/>
            <person name="Liu W."/>
            <person name="Song Y."/>
            <person name="Salvetti E."/>
            <person name="Wrobel A."/>
            <person name="Rasinkangas P."/>
            <person name="Parkhill J."/>
            <person name="Rea M.C."/>
            <person name="O'Sullivan O."/>
            <person name="Ritari J."/>
            <person name="Douillard F.P."/>
            <person name="Paul Ross R."/>
            <person name="Yang R."/>
            <person name="Briner A.E."/>
            <person name="Felis G.E."/>
            <person name="de Vos W.M."/>
            <person name="Barrangou R."/>
            <person name="Klaenhammer T.R."/>
            <person name="Caufield P.W."/>
            <person name="Cui Y."/>
            <person name="Zhang H."/>
            <person name="O'Toole P.W."/>
        </authorList>
    </citation>
    <scope>NUCLEOTIDE SEQUENCE [LARGE SCALE GENOMIC DNA]</scope>
    <source>
        <strain evidence="2 3">DSM 19910</strain>
    </source>
</reference>
<keyword evidence="1" id="KW-0472">Membrane</keyword>
<keyword evidence="3" id="KW-1185">Reference proteome</keyword>
<dbReference type="PATRIC" id="fig|1423731.3.peg.1391"/>
<dbReference type="RefSeq" id="WP_057744413.1">
    <property type="nucleotide sequence ID" value="NZ_AZEF01000027.1"/>
</dbReference>